<feature type="region of interest" description="Disordered" evidence="1">
    <location>
        <begin position="301"/>
        <end position="321"/>
    </location>
</feature>
<dbReference type="EMBL" id="UIVT01000002">
    <property type="protein sequence ID" value="SVP91442.1"/>
    <property type="molecule type" value="Genomic_DNA"/>
</dbReference>
<evidence type="ECO:0000313" key="2">
    <source>
        <dbReference type="EMBL" id="SVP91442.1"/>
    </source>
</evidence>
<accession>A0A3B0MNR7</accession>
<organism evidence="3">
    <name type="scientific">Theileria annulata</name>
    <dbReference type="NCBI Taxonomy" id="5874"/>
    <lineage>
        <taxon>Eukaryota</taxon>
        <taxon>Sar</taxon>
        <taxon>Alveolata</taxon>
        <taxon>Apicomplexa</taxon>
        <taxon>Aconoidasida</taxon>
        <taxon>Piroplasmida</taxon>
        <taxon>Theileriidae</taxon>
        <taxon>Theileria</taxon>
    </lineage>
</organism>
<evidence type="ECO:0000313" key="3">
    <source>
        <dbReference type="EMBL" id="SVP91773.1"/>
    </source>
</evidence>
<dbReference type="EMBL" id="UIVS01000002">
    <property type="protein sequence ID" value="SVP91773.1"/>
    <property type="molecule type" value="Genomic_DNA"/>
</dbReference>
<proteinExistence type="predicted"/>
<evidence type="ECO:0000256" key="1">
    <source>
        <dbReference type="SAM" id="MobiDB-lite"/>
    </source>
</evidence>
<gene>
    <name evidence="2" type="ORF">TAT_000179400</name>
    <name evidence="3" type="ORF">TAV_000179600</name>
</gene>
<name>A0A3B0MNR7_THEAN</name>
<dbReference type="AlphaFoldDB" id="A0A3B0MNR7"/>
<dbReference type="VEuPathDB" id="PiroplasmaDB:TA12840"/>
<protein>
    <submittedName>
        <fullName evidence="3">Uncharacterized protein</fullName>
    </submittedName>
</protein>
<reference evidence="3" key="1">
    <citation type="submission" date="2018-07" db="EMBL/GenBank/DDBJ databases">
        <authorList>
            <person name="Quirk P.G."/>
            <person name="Krulwich T.A."/>
        </authorList>
    </citation>
    <scope>NUCLEOTIDE SEQUENCE</scope>
    <source>
        <strain evidence="3">Anand</strain>
    </source>
</reference>
<sequence length="341" mass="39617">MASETSEESVCGINNQLESINDPRIKSFFSELETLGDITKSIYGKTIDRVNVGLSKVGARPVSGIRGLYFNKGMWKVKYFDNDYEVVTCLFRYDDTDKLIKTYHIARSFLNKVIEYNRHINEDDGTILDELTNDQLIELDKRKSKVTYEITSRPYLSDLCDKNDPLIIENLSLKRTRKTQPTNFVQKPYYRDNEVKRKKREAPEPTNNFDLQAIMASRNVGTGIKNRKLPKFEAKILKYSNFSTIDMIHDMIDKNCEAKLCDHGKIYSIKQKNCEFRSIDQSEKSSENTIGQAAVKHEMINGSKRENNCESQKSKERKTKSPNDEYMFIIKSYNFDNCFKK</sequence>